<sequence length="67" mass="7546">MECNHDDYEVVMTMGLSGSQQQQRASLLLVCGNRRSEVVTVKSDAFIRHEGNQTKFTDSSPPQWKSS</sequence>
<protein>
    <submittedName>
        <fullName evidence="1">Uncharacterized protein</fullName>
    </submittedName>
</protein>
<dbReference type="Proteomes" id="UP000246464">
    <property type="component" value="Chromosome 9"/>
</dbReference>
<dbReference type="EMBL" id="CP026251">
    <property type="protein sequence ID" value="AWP07697.1"/>
    <property type="molecule type" value="Genomic_DNA"/>
</dbReference>
<keyword evidence="2" id="KW-1185">Reference proteome</keyword>
<evidence type="ECO:0000313" key="2">
    <source>
        <dbReference type="Proteomes" id="UP000246464"/>
    </source>
</evidence>
<proteinExistence type="predicted"/>
<gene>
    <name evidence="1" type="ORF">SMAX5B_019346</name>
</gene>
<dbReference type="AlphaFoldDB" id="A0A2U9BTZ3"/>
<name>A0A2U9BTZ3_SCOMX</name>
<accession>A0A2U9BTZ3</accession>
<evidence type="ECO:0000313" key="1">
    <source>
        <dbReference type="EMBL" id="AWP07697.1"/>
    </source>
</evidence>
<organism evidence="1 2">
    <name type="scientific">Scophthalmus maximus</name>
    <name type="common">Turbot</name>
    <name type="synonym">Psetta maxima</name>
    <dbReference type="NCBI Taxonomy" id="52904"/>
    <lineage>
        <taxon>Eukaryota</taxon>
        <taxon>Metazoa</taxon>
        <taxon>Chordata</taxon>
        <taxon>Craniata</taxon>
        <taxon>Vertebrata</taxon>
        <taxon>Euteleostomi</taxon>
        <taxon>Actinopterygii</taxon>
        <taxon>Neopterygii</taxon>
        <taxon>Teleostei</taxon>
        <taxon>Neoteleostei</taxon>
        <taxon>Acanthomorphata</taxon>
        <taxon>Carangaria</taxon>
        <taxon>Pleuronectiformes</taxon>
        <taxon>Pleuronectoidei</taxon>
        <taxon>Scophthalmidae</taxon>
        <taxon>Scophthalmus</taxon>
    </lineage>
</organism>
<reference evidence="1 2" key="1">
    <citation type="submission" date="2017-12" db="EMBL/GenBank/DDBJ databases">
        <title>Integrating genomic resources of turbot (Scophthalmus maximus) in depth evaluation of genetic and physical mapping variation across individuals.</title>
        <authorList>
            <person name="Martinez P."/>
        </authorList>
    </citation>
    <scope>NUCLEOTIDE SEQUENCE [LARGE SCALE GENOMIC DNA]</scope>
</reference>